<keyword evidence="4 6" id="KW-1133">Transmembrane helix</keyword>
<evidence type="ECO:0000256" key="3">
    <source>
        <dbReference type="ARBA" id="ARBA00022692"/>
    </source>
</evidence>
<sequence>RVSSESAMDVSKMPRYVGPVNPSMYPSLTIGLCGLGALFMAWFFVYEVTSNKYTRSLAKEIAVAALAAAFLGVGSVFLLLWVGIYV</sequence>
<comment type="subunit">
    <text evidence="6">Component of the oligosaccharyltransferase (OST) complex.</text>
</comment>
<dbReference type="EMBL" id="BTSX01000001">
    <property type="protein sequence ID" value="GMS79305.1"/>
    <property type="molecule type" value="Genomic_DNA"/>
</dbReference>
<protein>
    <recommendedName>
        <fullName evidence="6">Dolichyl-diphosphooligosaccharide-protein glycosyltransferase subunit TMEM258</fullName>
    </recommendedName>
    <alternativeName>
        <fullName evidence="6">Transmembrane protein 258</fullName>
    </alternativeName>
</protein>
<dbReference type="GO" id="GO:0006487">
    <property type="term" value="P:protein N-linked glycosylation"/>
    <property type="evidence" value="ECO:0007669"/>
    <property type="project" value="UniProtKB-UniRule"/>
</dbReference>
<gene>
    <name evidence="7" type="ORF">PENTCL1PPCAC_1480</name>
</gene>
<dbReference type="PANTHER" id="PTHR13636">
    <property type="entry name" value="TRANSMEMBRANE PROTEIN 258"/>
    <property type="match status" value="1"/>
</dbReference>
<dbReference type="Pfam" id="PF05251">
    <property type="entry name" value="Ost5"/>
    <property type="match status" value="1"/>
</dbReference>
<evidence type="ECO:0000313" key="7">
    <source>
        <dbReference type="EMBL" id="GMS79305.1"/>
    </source>
</evidence>
<evidence type="ECO:0000256" key="6">
    <source>
        <dbReference type="RuleBase" id="RU367008"/>
    </source>
</evidence>
<comment type="caution">
    <text evidence="7">The sequence shown here is derived from an EMBL/GenBank/DDBJ whole genome shotgun (WGS) entry which is preliminary data.</text>
</comment>
<evidence type="ECO:0000256" key="5">
    <source>
        <dbReference type="ARBA" id="ARBA00023136"/>
    </source>
</evidence>
<keyword evidence="3 6" id="KW-0812">Transmembrane</keyword>
<dbReference type="AlphaFoldDB" id="A0AAV5SGM5"/>
<dbReference type="GO" id="GO:0008250">
    <property type="term" value="C:oligosaccharyltransferase complex"/>
    <property type="evidence" value="ECO:0007669"/>
    <property type="project" value="UniProtKB-UniRule"/>
</dbReference>
<comment type="similarity">
    <text evidence="2 6">Belongs to the OST5 family.</text>
</comment>
<keyword evidence="5 6" id="KW-0472">Membrane</keyword>
<keyword evidence="8" id="KW-1185">Reference proteome</keyword>
<name>A0AAV5SGM5_9BILA</name>
<evidence type="ECO:0000256" key="2">
    <source>
        <dbReference type="ARBA" id="ARBA00009825"/>
    </source>
</evidence>
<feature type="transmembrane region" description="Helical" evidence="6">
    <location>
        <begin position="61"/>
        <end position="84"/>
    </location>
</feature>
<proteinExistence type="inferred from homology"/>
<reference evidence="7" key="1">
    <citation type="submission" date="2023-10" db="EMBL/GenBank/DDBJ databases">
        <title>Genome assembly of Pristionchus species.</title>
        <authorList>
            <person name="Yoshida K."/>
            <person name="Sommer R.J."/>
        </authorList>
    </citation>
    <scope>NUCLEOTIDE SEQUENCE</scope>
    <source>
        <strain evidence="7">RS0144</strain>
    </source>
</reference>
<feature type="transmembrane region" description="Helical" evidence="6">
    <location>
        <begin position="24"/>
        <end position="49"/>
    </location>
</feature>
<comment type="subcellular location">
    <subcellularLocation>
        <location evidence="1 6">Membrane</location>
        <topology evidence="1 6">Multi-pass membrane protein</topology>
    </subcellularLocation>
</comment>
<accession>A0AAV5SGM5</accession>
<dbReference type="Proteomes" id="UP001432027">
    <property type="component" value="Unassembled WGS sequence"/>
</dbReference>
<evidence type="ECO:0000256" key="1">
    <source>
        <dbReference type="ARBA" id="ARBA00004141"/>
    </source>
</evidence>
<comment type="function">
    <text evidence="6">Subunit of the oligosaccharyl transferase (OST) complex that catalyzes the initial transfer of a defined glycan (Glc(3)Man(9)GlcNAc(2) in eukaryotes) from the lipid carrier dolichol-pyrophosphate to an asparagine residue within an Asn-X-Ser/Thr consensus motif in nascent polypeptide chains, the first step in protein N-glycosylation. N-glycosylation occurs cotranslationally and the complex associates with the Sec61 complex at the channel-forming translocon complex that mediates protein translocation across the endoplasmic reticulum (ER). All subunits are required for a maximal enzyme activity.</text>
</comment>
<dbReference type="InterPro" id="IPR007915">
    <property type="entry name" value="TMEM258/Ost5"/>
</dbReference>
<organism evidence="7 8">
    <name type="scientific">Pristionchus entomophagus</name>
    <dbReference type="NCBI Taxonomy" id="358040"/>
    <lineage>
        <taxon>Eukaryota</taxon>
        <taxon>Metazoa</taxon>
        <taxon>Ecdysozoa</taxon>
        <taxon>Nematoda</taxon>
        <taxon>Chromadorea</taxon>
        <taxon>Rhabditida</taxon>
        <taxon>Rhabditina</taxon>
        <taxon>Diplogasteromorpha</taxon>
        <taxon>Diplogasteroidea</taxon>
        <taxon>Neodiplogasteridae</taxon>
        <taxon>Pristionchus</taxon>
    </lineage>
</organism>
<evidence type="ECO:0000256" key="4">
    <source>
        <dbReference type="ARBA" id="ARBA00022989"/>
    </source>
</evidence>
<evidence type="ECO:0000313" key="8">
    <source>
        <dbReference type="Proteomes" id="UP001432027"/>
    </source>
</evidence>
<feature type="non-terminal residue" evidence="7">
    <location>
        <position position="1"/>
    </location>
</feature>